<dbReference type="SUPFAM" id="SSF57716">
    <property type="entry name" value="Glucocorticoid receptor-like (DNA-binding domain)"/>
    <property type="match status" value="1"/>
</dbReference>
<feature type="compositionally biased region" description="Basic and acidic residues" evidence="2">
    <location>
        <begin position="432"/>
        <end position="443"/>
    </location>
</feature>
<reference evidence="5" key="1">
    <citation type="submission" date="2025-08" db="UniProtKB">
        <authorList>
            <consortium name="RefSeq"/>
        </authorList>
    </citation>
    <scope>IDENTIFICATION</scope>
    <source>
        <tissue evidence="5">Whole organism</tissue>
    </source>
</reference>
<dbReference type="RefSeq" id="XP_026293255.1">
    <property type="nucleotide sequence ID" value="XM_026437470.2"/>
</dbReference>
<feature type="binding site" evidence="1">
    <location>
        <position position="12"/>
    </location>
    <ligand>
        <name>Zn(2+)</name>
        <dbReference type="ChEBI" id="CHEBI:29105"/>
    </ligand>
</feature>
<dbReference type="PROSITE" id="PS51915">
    <property type="entry name" value="ZAD"/>
    <property type="match status" value="1"/>
</dbReference>
<feature type="binding site" evidence="1">
    <location>
        <position position="61"/>
    </location>
    <ligand>
        <name>Zn(2+)</name>
        <dbReference type="ChEBI" id="CHEBI:29105"/>
    </ligand>
</feature>
<feature type="binding site" evidence="1">
    <location>
        <position position="58"/>
    </location>
    <ligand>
        <name>Zn(2+)</name>
        <dbReference type="ChEBI" id="CHEBI:29105"/>
    </ligand>
</feature>
<keyword evidence="1" id="KW-0479">Metal-binding</keyword>
<proteinExistence type="predicted"/>
<dbReference type="Pfam" id="PF07776">
    <property type="entry name" value="zf-AD"/>
    <property type="match status" value="1"/>
</dbReference>
<dbReference type="GeneID" id="113217526"/>
<feature type="compositionally biased region" description="Polar residues" evidence="2">
    <location>
        <begin position="509"/>
        <end position="518"/>
    </location>
</feature>
<name>A0A6J1TNR3_FRAOC</name>
<feature type="domain" description="ZAD" evidence="3">
    <location>
        <begin position="10"/>
        <end position="85"/>
    </location>
</feature>
<evidence type="ECO:0000313" key="4">
    <source>
        <dbReference type="Proteomes" id="UP000504606"/>
    </source>
</evidence>
<keyword evidence="1" id="KW-0863">Zinc-finger</keyword>
<accession>A0A6J1TNR3</accession>
<feature type="compositionally biased region" description="Low complexity" evidence="2">
    <location>
        <begin position="209"/>
        <end position="220"/>
    </location>
</feature>
<dbReference type="Gene3D" id="3.40.1800.20">
    <property type="match status" value="1"/>
</dbReference>
<sequence length="557" mass="61995">MGDGLMDFRERCRLCIEPKRLSIDIFSEEGRRIKLKSKINKNLPLKVSQSDGLPNQICYQCLFRLETWVSFKQLCMERDQVMKTWSQPYLDETCESHGSFNGVKSTKSGKLKVSSSPQIANVHPIARDEESNIDGFASSNQMDDAKSDTSVWEVVKRDDADNVDCESLEKNAAQSPQDNVNASDYCISQENMNDEKHDWNRRKARKPSKVASSGSDMSSSNDLDASCSALLSQSLDSPLVSNSSCSKQSPRQLELLSSEKSPPPLKRKRGRPSKAFLQRERELKKIKDLEKPNLDEVVTTVKDSKTDQGIKVEKEIDVTENKELESGQVRLRPMTPEFTPIERDDGSGITEVVLDDPDFGSMKFTLSVVDIESPTSSPIPADIYKYNYACSNVTLSSDSLHREDFEGFESPCSSSFVKSPKDDSVSPYSEISRSRSQADIRNDDSEDNLSPSAKRKRSSSASGDFRANCPVSEDLASSGQEDETLESNGVTLLAETEKVLQLSKSLENISNLNVNTKQGSDDSEERNAYSDGELSESPSKKIRRKSLPSLMSEIVTV</sequence>
<dbReference type="KEGG" id="foc:113217526"/>
<protein>
    <submittedName>
        <fullName evidence="5">Uncharacterized protein LOC113217526</fullName>
    </submittedName>
</protein>
<feature type="region of interest" description="Disordered" evidence="2">
    <location>
        <begin position="509"/>
        <end position="557"/>
    </location>
</feature>
<dbReference type="GO" id="GO:0008270">
    <property type="term" value="F:zinc ion binding"/>
    <property type="evidence" value="ECO:0007669"/>
    <property type="project" value="UniProtKB-UniRule"/>
</dbReference>
<feature type="compositionally biased region" description="Basic residues" evidence="2">
    <location>
        <begin position="199"/>
        <end position="208"/>
    </location>
</feature>
<dbReference type="AlphaFoldDB" id="A0A6J1TNR3"/>
<dbReference type="Proteomes" id="UP000504606">
    <property type="component" value="Unplaced"/>
</dbReference>
<dbReference type="InterPro" id="IPR012934">
    <property type="entry name" value="Znf_AD"/>
</dbReference>
<gene>
    <name evidence="5" type="primary">LOC113217526</name>
</gene>
<dbReference type="SMART" id="SM00868">
    <property type="entry name" value="zf-AD"/>
    <property type="match status" value="1"/>
</dbReference>
<evidence type="ECO:0000259" key="3">
    <source>
        <dbReference type="PROSITE" id="PS51915"/>
    </source>
</evidence>
<keyword evidence="4" id="KW-1185">Reference proteome</keyword>
<keyword evidence="1" id="KW-0862">Zinc</keyword>
<dbReference type="GO" id="GO:0005634">
    <property type="term" value="C:nucleus"/>
    <property type="evidence" value="ECO:0007669"/>
    <property type="project" value="InterPro"/>
</dbReference>
<feature type="compositionally biased region" description="Polar residues" evidence="2">
    <location>
        <begin position="237"/>
        <end position="251"/>
    </location>
</feature>
<evidence type="ECO:0000313" key="5">
    <source>
        <dbReference type="RefSeq" id="XP_026293255.1"/>
    </source>
</evidence>
<feature type="region of interest" description="Disordered" evidence="2">
    <location>
        <begin position="191"/>
        <end position="223"/>
    </location>
</feature>
<feature type="region of interest" description="Disordered" evidence="2">
    <location>
        <begin position="409"/>
        <end position="489"/>
    </location>
</feature>
<dbReference type="OrthoDB" id="6627319at2759"/>
<evidence type="ECO:0000256" key="2">
    <source>
        <dbReference type="SAM" id="MobiDB-lite"/>
    </source>
</evidence>
<evidence type="ECO:0000256" key="1">
    <source>
        <dbReference type="PROSITE-ProRule" id="PRU01263"/>
    </source>
</evidence>
<feature type="binding site" evidence="1">
    <location>
        <position position="15"/>
    </location>
    <ligand>
        <name>Zn(2+)</name>
        <dbReference type="ChEBI" id="CHEBI:29105"/>
    </ligand>
</feature>
<feature type="region of interest" description="Disordered" evidence="2">
    <location>
        <begin position="237"/>
        <end position="275"/>
    </location>
</feature>
<organism evidence="4 5">
    <name type="scientific">Frankliniella occidentalis</name>
    <name type="common">Western flower thrips</name>
    <name type="synonym">Euthrips occidentalis</name>
    <dbReference type="NCBI Taxonomy" id="133901"/>
    <lineage>
        <taxon>Eukaryota</taxon>
        <taxon>Metazoa</taxon>
        <taxon>Ecdysozoa</taxon>
        <taxon>Arthropoda</taxon>
        <taxon>Hexapoda</taxon>
        <taxon>Insecta</taxon>
        <taxon>Pterygota</taxon>
        <taxon>Neoptera</taxon>
        <taxon>Paraneoptera</taxon>
        <taxon>Thysanoptera</taxon>
        <taxon>Terebrantia</taxon>
        <taxon>Thripoidea</taxon>
        <taxon>Thripidae</taxon>
        <taxon>Frankliniella</taxon>
    </lineage>
</organism>